<reference evidence="1" key="1">
    <citation type="journal article" date="2020" name="Nature">
        <title>Giant virus diversity and host interactions through global metagenomics.</title>
        <authorList>
            <person name="Schulz F."/>
            <person name="Roux S."/>
            <person name="Paez-Espino D."/>
            <person name="Jungbluth S."/>
            <person name="Walsh D.A."/>
            <person name="Denef V.J."/>
            <person name="McMahon K.D."/>
            <person name="Konstantinidis K.T."/>
            <person name="Eloe-Fadrosh E.A."/>
            <person name="Kyrpides N.C."/>
            <person name="Woyke T."/>
        </authorList>
    </citation>
    <scope>NUCLEOTIDE SEQUENCE</scope>
    <source>
        <strain evidence="1">GVMAG-M-3300023174-46</strain>
    </source>
</reference>
<name>A0A6C0DPB6_9ZZZZ</name>
<evidence type="ECO:0000313" key="1">
    <source>
        <dbReference type="EMBL" id="QHT18393.1"/>
    </source>
</evidence>
<accession>A0A6C0DPB6</accession>
<protein>
    <submittedName>
        <fullName evidence="1">Uncharacterized protein</fullName>
    </submittedName>
</protein>
<proteinExistence type="predicted"/>
<dbReference type="AlphaFoldDB" id="A0A6C0DPB6"/>
<organism evidence="1">
    <name type="scientific">viral metagenome</name>
    <dbReference type="NCBI Taxonomy" id="1070528"/>
    <lineage>
        <taxon>unclassified sequences</taxon>
        <taxon>metagenomes</taxon>
        <taxon>organismal metagenomes</taxon>
    </lineage>
</organism>
<sequence>MPILQDRAKSQPTCSYSPMNGVGSRLTEGARINSLVRGTSFPSVGTDSCSSCPPYPSVAPPITPAESSYINSFTVVQDGMTKRCETNVVTQDRAKELLAASRLKRQFGSESVRIQNVIDVTESCQPPIQFYSPIIIPVCPITPAPPAPPARACPLSKDQKLS</sequence>
<dbReference type="EMBL" id="MN739655">
    <property type="protein sequence ID" value="QHT18393.1"/>
    <property type="molecule type" value="Genomic_DNA"/>
</dbReference>